<evidence type="ECO:0000313" key="3">
    <source>
        <dbReference type="EMBL" id="GBD10080.1"/>
    </source>
</evidence>
<dbReference type="InterPro" id="IPR009019">
    <property type="entry name" value="KH_sf_prok-type"/>
</dbReference>
<reference evidence="4" key="1">
    <citation type="submission" date="2017-09" db="EMBL/GenBank/DDBJ databases">
        <title>Metaegenomics of thermophilic ammonia-oxidizing enrichment culture.</title>
        <authorList>
            <person name="Kato S."/>
            <person name="Suzuki K."/>
        </authorList>
    </citation>
    <scope>NUCLEOTIDE SEQUENCE [LARGE SCALE GENOMIC DNA]</scope>
</reference>
<evidence type="ECO:0000256" key="2">
    <source>
        <dbReference type="ARBA" id="ARBA00022884"/>
    </source>
</evidence>
<dbReference type="PANTHER" id="PTHR34654:SF1">
    <property type="entry name" value="RNA-BINDING PROTEIN KHPA"/>
    <property type="match status" value="1"/>
</dbReference>
<comment type="caution">
    <text evidence="3">The sequence shown here is derived from an EMBL/GenBank/DDBJ whole genome shotgun (WGS) entry which is preliminary data.</text>
</comment>
<proteinExistence type="predicted"/>
<name>A0A2H5Y9H4_9CHLR</name>
<dbReference type="GO" id="GO:0003723">
    <property type="term" value="F:RNA binding"/>
    <property type="evidence" value="ECO:0007669"/>
    <property type="project" value="UniProtKB-KW"/>
</dbReference>
<evidence type="ECO:0000313" key="4">
    <source>
        <dbReference type="Proteomes" id="UP000236642"/>
    </source>
</evidence>
<sequence length="77" mass="8759">MQAFLEFIAHALLDDPSSVRIKEVRRGPVVKYFMKVPQAEMGRLIGRDGHLAEAIRQVMRAAAPPHRKVDLRIEPLD</sequence>
<dbReference type="AlphaFoldDB" id="A0A2H5Y9H4"/>
<dbReference type="EMBL" id="BEHY01000103">
    <property type="protein sequence ID" value="GBD10080.1"/>
    <property type="molecule type" value="Genomic_DNA"/>
</dbReference>
<organism evidence="3 4">
    <name type="scientific">Candidatus Thermoflexus japonica</name>
    <dbReference type="NCBI Taxonomy" id="2035417"/>
    <lineage>
        <taxon>Bacteria</taxon>
        <taxon>Bacillati</taxon>
        <taxon>Chloroflexota</taxon>
        <taxon>Thermoflexia</taxon>
        <taxon>Thermoflexales</taxon>
        <taxon>Thermoflexaceae</taxon>
        <taxon>Thermoflexus</taxon>
    </lineage>
</organism>
<dbReference type="Proteomes" id="UP000236642">
    <property type="component" value="Unassembled WGS sequence"/>
</dbReference>
<accession>A0A2H5Y9H4</accession>
<dbReference type="PANTHER" id="PTHR34654">
    <property type="entry name" value="UPF0109 PROTEIN SCO5592"/>
    <property type="match status" value="1"/>
</dbReference>
<dbReference type="InterPro" id="IPR020627">
    <property type="entry name" value="KhpA"/>
</dbReference>
<gene>
    <name evidence="3" type="ORF">HRbin22_02343</name>
</gene>
<dbReference type="SUPFAM" id="SSF54814">
    <property type="entry name" value="Prokaryotic type KH domain (KH-domain type II)"/>
    <property type="match status" value="1"/>
</dbReference>
<evidence type="ECO:0000256" key="1">
    <source>
        <dbReference type="ARBA" id="ARBA00022490"/>
    </source>
</evidence>
<dbReference type="Pfam" id="PF13083">
    <property type="entry name" value="KH_KhpA-B"/>
    <property type="match status" value="1"/>
</dbReference>
<keyword evidence="2" id="KW-0694">RNA-binding</keyword>
<keyword evidence="1" id="KW-0963">Cytoplasm</keyword>
<dbReference type="CDD" id="cd22533">
    <property type="entry name" value="KH-II_YlqC-like"/>
    <property type="match status" value="1"/>
</dbReference>
<protein>
    <submittedName>
        <fullName evidence="3">Uncharacterized protein</fullName>
    </submittedName>
</protein>